<gene>
    <name evidence="1" type="ORF">STAS_34757</name>
</gene>
<dbReference type="AlphaFoldDB" id="A0A5A7RIF8"/>
<comment type="caution">
    <text evidence="1">The sequence shown here is derived from an EMBL/GenBank/DDBJ whole genome shotgun (WGS) entry which is preliminary data.</text>
</comment>
<dbReference type="EMBL" id="BKCP01012959">
    <property type="protein sequence ID" value="GER56982.1"/>
    <property type="molecule type" value="Genomic_DNA"/>
</dbReference>
<protein>
    <submittedName>
        <fullName evidence="1">Non-LTR retrotransposon CATS</fullName>
    </submittedName>
</protein>
<feature type="non-terminal residue" evidence="1">
    <location>
        <position position="114"/>
    </location>
</feature>
<name>A0A5A7RIF8_STRAF</name>
<reference evidence="2" key="1">
    <citation type="journal article" date="2019" name="Curr. Biol.">
        <title>Genome Sequence of Striga asiatica Provides Insight into the Evolution of Plant Parasitism.</title>
        <authorList>
            <person name="Yoshida S."/>
            <person name="Kim S."/>
            <person name="Wafula E.K."/>
            <person name="Tanskanen J."/>
            <person name="Kim Y.M."/>
            <person name="Honaas L."/>
            <person name="Yang Z."/>
            <person name="Spallek T."/>
            <person name="Conn C.E."/>
            <person name="Ichihashi Y."/>
            <person name="Cheong K."/>
            <person name="Cui S."/>
            <person name="Der J.P."/>
            <person name="Gundlach H."/>
            <person name="Jiao Y."/>
            <person name="Hori C."/>
            <person name="Ishida J.K."/>
            <person name="Kasahara H."/>
            <person name="Kiba T."/>
            <person name="Kim M.S."/>
            <person name="Koo N."/>
            <person name="Laohavisit A."/>
            <person name="Lee Y.H."/>
            <person name="Lumba S."/>
            <person name="McCourt P."/>
            <person name="Mortimer J.C."/>
            <person name="Mutuku J.M."/>
            <person name="Nomura T."/>
            <person name="Sasaki-Sekimoto Y."/>
            <person name="Seto Y."/>
            <person name="Wang Y."/>
            <person name="Wakatake T."/>
            <person name="Sakakibara H."/>
            <person name="Demura T."/>
            <person name="Yamaguchi S."/>
            <person name="Yoneyama K."/>
            <person name="Manabe R.I."/>
            <person name="Nelson D.C."/>
            <person name="Schulman A.H."/>
            <person name="Timko M.P."/>
            <person name="dePamphilis C.W."/>
            <person name="Choi D."/>
            <person name="Shirasu K."/>
        </authorList>
    </citation>
    <scope>NUCLEOTIDE SEQUENCE [LARGE SCALE GENOMIC DNA]</scope>
    <source>
        <strain evidence="2">cv. UVA1</strain>
    </source>
</reference>
<dbReference type="Proteomes" id="UP000325081">
    <property type="component" value="Unassembled WGS sequence"/>
</dbReference>
<proteinExistence type="predicted"/>
<keyword evidence="2" id="KW-1185">Reference proteome</keyword>
<sequence length="114" mass="12567">MVLTVSLRQNQKLYPLGENTSKDSMKLWIPISRSTYRFFHVSPSFPNPIGWAHLSRAGSIRESGVCLVIEWRGSVLGMSGNSKTGKSVCLLGREKKGIFELALLKLGTDLDSAV</sequence>
<accession>A0A5A7RIF8</accession>
<evidence type="ECO:0000313" key="1">
    <source>
        <dbReference type="EMBL" id="GER56982.1"/>
    </source>
</evidence>
<organism evidence="1 2">
    <name type="scientific">Striga asiatica</name>
    <name type="common">Asiatic witchweed</name>
    <name type="synonym">Buchnera asiatica</name>
    <dbReference type="NCBI Taxonomy" id="4170"/>
    <lineage>
        <taxon>Eukaryota</taxon>
        <taxon>Viridiplantae</taxon>
        <taxon>Streptophyta</taxon>
        <taxon>Embryophyta</taxon>
        <taxon>Tracheophyta</taxon>
        <taxon>Spermatophyta</taxon>
        <taxon>Magnoliopsida</taxon>
        <taxon>eudicotyledons</taxon>
        <taxon>Gunneridae</taxon>
        <taxon>Pentapetalae</taxon>
        <taxon>asterids</taxon>
        <taxon>lamiids</taxon>
        <taxon>Lamiales</taxon>
        <taxon>Orobanchaceae</taxon>
        <taxon>Buchnereae</taxon>
        <taxon>Striga</taxon>
    </lineage>
</organism>
<evidence type="ECO:0000313" key="2">
    <source>
        <dbReference type="Proteomes" id="UP000325081"/>
    </source>
</evidence>